<dbReference type="EMBL" id="NESQ01000085">
    <property type="protein sequence ID" value="PUU79651.1"/>
    <property type="molecule type" value="Genomic_DNA"/>
</dbReference>
<feature type="region of interest" description="Disordered" evidence="1">
    <location>
        <begin position="56"/>
        <end position="82"/>
    </location>
</feature>
<comment type="caution">
    <text evidence="2">The sequence shown here is derived from an EMBL/GenBank/DDBJ whole genome shotgun (WGS) entry which is preliminary data.</text>
</comment>
<dbReference type="AlphaFoldDB" id="A0A2T6ZVY8"/>
<evidence type="ECO:0000313" key="3">
    <source>
        <dbReference type="Proteomes" id="UP000244722"/>
    </source>
</evidence>
<accession>A0A2T6ZVY8</accession>
<organism evidence="2 3">
    <name type="scientific">Tuber borchii</name>
    <name type="common">White truffle</name>
    <dbReference type="NCBI Taxonomy" id="42251"/>
    <lineage>
        <taxon>Eukaryota</taxon>
        <taxon>Fungi</taxon>
        <taxon>Dikarya</taxon>
        <taxon>Ascomycota</taxon>
        <taxon>Pezizomycotina</taxon>
        <taxon>Pezizomycetes</taxon>
        <taxon>Pezizales</taxon>
        <taxon>Tuberaceae</taxon>
        <taxon>Tuber</taxon>
    </lineage>
</organism>
<gene>
    <name evidence="2" type="ORF">B9Z19DRAFT_1100704</name>
</gene>
<dbReference type="OrthoDB" id="5402676at2759"/>
<name>A0A2T6ZVY8_TUBBO</name>
<dbReference type="Proteomes" id="UP000244722">
    <property type="component" value="Unassembled WGS sequence"/>
</dbReference>
<evidence type="ECO:0000256" key="1">
    <source>
        <dbReference type="SAM" id="MobiDB-lite"/>
    </source>
</evidence>
<protein>
    <submittedName>
        <fullName evidence="2">Uncharacterized protein</fullName>
    </submittedName>
</protein>
<evidence type="ECO:0000313" key="2">
    <source>
        <dbReference type="EMBL" id="PUU79651.1"/>
    </source>
</evidence>
<proteinExistence type="predicted"/>
<sequence length="153" mass="17031">MPRPGINSPSKPFLPSRGRLWHLGWERPGQAHVRKSPAALRNKIYSHLPHIHKCPLGVSPNHDSSHTIPLRNSRERKPRFGNGPIVTIITSTSMLHQRDTGRSSLRPRFRKSLSLPLDVRDLADRGELELQHGIPSFMNVGPGAIALVVAETS</sequence>
<keyword evidence="3" id="KW-1185">Reference proteome</keyword>
<reference evidence="2 3" key="1">
    <citation type="submission" date="2017-04" db="EMBL/GenBank/DDBJ databases">
        <title>Draft genome sequence of Tuber borchii Vittad., a whitish edible truffle.</title>
        <authorList>
            <consortium name="DOE Joint Genome Institute"/>
            <person name="Murat C."/>
            <person name="Kuo A."/>
            <person name="Barry K.W."/>
            <person name="Clum A."/>
            <person name="Dockter R.B."/>
            <person name="Fauchery L."/>
            <person name="Iotti M."/>
            <person name="Kohler A."/>
            <person name="Labutti K."/>
            <person name="Lindquist E.A."/>
            <person name="Lipzen A."/>
            <person name="Ohm R.A."/>
            <person name="Wang M."/>
            <person name="Grigoriev I.V."/>
            <person name="Zambonelli A."/>
            <person name="Martin F.M."/>
        </authorList>
    </citation>
    <scope>NUCLEOTIDE SEQUENCE [LARGE SCALE GENOMIC DNA]</scope>
    <source>
        <strain evidence="2 3">Tbo3840</strain>
    </source>
</reference>